<accession>A0A9D1PJA8</accession>
<evidence type="ECO:0000313" key="1">
    <source>
        <dbReference type="EMBL" id="HIV62137.1"/>
    </source>
</evidence>
<sequence length="267" mass="30897">MSNPAVLKLVSLTETLEDFPYRFDIEDNIGESIHIHYKDFRIDLTINEFSNLAKSMETIIEKLISVEGFSCDKFDKVNLVGLAALLPYLKEIKEDRIKLGELKVISQDENGKPCIKDLENSRVVKALEGNSFENDRREQINYYCSGLPNIQTNSERVSYNLDYIKQYGYPSNEERIILFNDSNVIRDGGHRASVLYYLYGKDYEIDVRRLIFDSQKFNDCDSCEETKEIILDLSNESNINFKANEIEIDIHSLLNDNKNLIAILDKH</sequence>
<comment type="caution">
    <text evidence="1">The sequence shown here is derived from an EMBL/GenBank/DDBJ whole genome shotgun (WGS) entry which is preliminary data.</text>
</comment>
<reference evidence="1" key="1">
    <citation type="journal article" date="2021" name="PeerJ">
        <title>Extensive microbial diversity within the chicken gut microbiome revealed by metagenomics and culture.</title>
        <authorList>
            <person name="Gilroy R."/>
            <person name="Ravi A."/>
            <person name="Getino M."/>
            <person name="Pursley I."/>
            <person name="Horton D.L."/>
            <person name="Alikhan N.F."/>
            <person name="Baker D."/>
            <person name="Gharbi K."/>
            <person name="Hall N."/>
            <person name="Watson M."/>
            <person name="Adriaenssens E.M."/>
            <person name="Foster-Nyarko E."/>
            <person name="Jarju S."/>
            <person name="Secka A."/>
            <person name="Antonio M."/>
            <person name="Oren A."/>
            <person name="Chaudhuri R.R."/>
            <person name="La Ragione R."/>
            <person name="Hildebrand F."/>
            <person name="Pallen M.J."/>
        </authorList>
    </citation>
    <scope>NUCLEOTIDE SEQUENCE</scope>
    <source>
        <strain evidence="1">CHK193-4272</strain>
    </source>
</reference>
<dbReference type="AlphaFoldDB" id="A0A9D1PJA8"/>
<name>A0A9D1PJA8_9FIRM</name>
<evidence type="ECO:0000313" key="2">
    <source>
        <dbReference type="Proteomes" id="UP000886808"/>
    </source>
</evidence>
<dbReference type="Proteomes" id="UP000886808">
    <property type="component" value="Unassembled WGS sequence"/>
</dbReference>
<proteinExistence type="predicted"/>
<gene>
    <name evidence="1" type="ORF">H9746_04715</name>
</gene>
<protein>
    <submittedName>
        <fullName evidence="1">Uncharacterized protein</fullName>
    </submittedName>
</protein>
<organism evidence="1 2">
    <name type="scientific">Candidatus Butyricicoccus avistercoris</name>
    <dbReference type="NCBI Taxonomy" id="2838518"/>
    <lineage>
        <taxon>Bacteria</taxon>
        <taxon>Bacillati</taxon>
        <taxon>Bacillota</taxon>
        <taxon>Clostridia</taxon>
        <taxon>Eubacteriales</taxon>
        <taxon>Butyricicoccaceae</taxon>
        <taxon>Butyricicoccus</taxon>
    </lineage>
</organism>
<dbReference type="EMBL" id="DXIE01000028">
    <property type="protein sequence ID" value="HIV62137.1"/>
    <property type="molecule type" value="Genomic_DNA"/>
</dbReference>
<reference evidence="1" key="2">
    <citation type="submission" date="2021-04" db="EMBL/GenBank/DDBJ databases">
        <authorList>
            <person name="Gilroy R."/>
        </authorList>
    </citation>
    <scope>NUCLEOTIDE SEQUENCE</scope>
    <source>
        <strain evidence="1">CHK193-4272</strain>
    </source>
</reference>